<dbReference type="PANTHER" id="PTHR11751:SF29">
    <property type="entry name" value="ALANINE TRANSAMINASE"/>
    <property type="match status" value="1"/>
</dbReference>
<dbReference type="EC" id="3.1.3.16" evidence="3"/>
<feature type="domain" description="PPM-type phosphatase" evidence="12">
    <location>
        <begin position="325"/>
        <end position="371"/>
    </location>
</feature>
<organism evidence="13">
    <name type="scientific">Zea mays</name>
    <name type="common">Maize</name>
    <dbReference type="NCBI Taxonomy" id="4577"/>
    <lineage>
        <taxon>Eukaryota</taxon>
        <taxon>Viridiplantae</taxon>
        <taxon>Streptophyta</taxon>
        <taxon>Embryophyta</taxon>
        <taxon>Tracheophyta</taxon>
        <taxon>Spermatophyta</taxon>
        <taxon>Magnoliopsida</taxon>
        <taxon>Liliopsida</taxon>
        <taxon>Poales</taxon>
        <taxon>Poaceae</taxon>
        <taxon>PACMAD clade</taxon>
        <taxon>Panicoideae</taxon>
        <taxon>Andropogonodae</taxon>
        <taxon>Andropogoneae</taxon>
        <taxon>Tripsacinae</taxon>
        <taxon>Zea</taxon>
    </lineage>
</organism>
<dbReference type="UniPathway" id="UPA00528">
    <property type="reaction ID" value="UER00586"/>
</dbReference>
<evidence type="ECO:0000256" key="6">
    <source>
        <dbReference type="ARBA" id="ARBA00022898"/>
    </source>
</evidence>
<dbReference type="InterPro" id="IPR045088">
    <property type="entry name" value="ALAT1/2-like"/>
</dbReference>
<dbReference type="CDD" id="cd00609">
    <property type="entry name" value="AAT_like"/>
    <property type="match status" value="1"/>
</dbReference>
<comment type="pathway">
    <text evidence="7">Photosynthesis; C4 acid pathway.</text>
</comment>
<evidence type="ECO:0000256" key="9">
    <source>
        <dbReference type="ARBA" id="ARBA00047761"/>
    </source>
</evidence>
<evidence type="ECO:0000256" key="2">
    <source>
        <dbReference type="ARBA" id="ARBA00011738"/>
    </source>
</evidence>
<protein>
    <recommendedName>
        <fullName evidence="3">protein-serine/threonine phosphatase</fullName>
        <ecNumber evidence="3">3.1.3.16</ecNumber>
    </recommendedName>
</protein>
<dbReference type="Pfam" id="PF00155">
    <property type="entry name" value="Aminotran_1_2"/>
    <property type="match status" value="1"/>
</dbReference>
<dbReference type="Gene3D" id="3.40.640.10">
    <property type="entry name" value="Type I PLP-dependent aspartate aminotransferase-like (Major domain)"/>
    <property type="match status" value="2"/>
</dbReference>
<dbReference type="InterPro" id="IPR004861">
    <property type="entry name" value="Siw14-like"/>
</dbReference>
<evidence type="ECO:0000259" key="11">
    <source>
        <dbReference type="Pfam" id="PF00155"/>
    </source>
</evidence>
<dbReference type="GO" id="GO:0042853">
    <property type="term" value="P:L-alanine catabolic process"/>
    <property type="evidence" value="ECO:0007669"/>
    <property type="project" value="UniProtKB-UniPathway"/>
</dbReference>
<keyword evidence="4 13" id="KW-0032">Aminotransferase</keyword>
<evidence type="ECO:0000259" key="12">
    <source>
        <dbReference type="Pfam" id="PF00481"/>
    </source>
</evidence>
<accession>A0A1D6FBD7</accession>
<dbReference type="InterPro" id="IPR004839">
    <property type="entry name" value="Aminotransferase_I/II_large"/>
</dbReference>
<evidence type="ECO:0000256" key="4">
    <source>
        <dbReference type="ARBA" id="ARBA00022576"/>
    </source>
</evidence>
<comment type="catalytic activity">
    <reaction evidence="9">
        <text>O-phospho-L-seryl-[protein] + H2O = L-seryl-[protein] + phosphate</text>
        <dbReference type="Rhea" id="RHEA:20629"/>
        <dbReference type="Rhea" id="RHEA-COMP:9863"/>
        <dbReference type="Rhea" id="RHEA-COMP:11604"/>
        <dbReference type="ChEBI" id="CHEBI:15377"/>
        <dbReference type="ChEBI" id="CHEBI:29999"/>
        <dbReference type="ChEBI" id="CHEBI:43474"/>
        <dbReference type="ChEBI" id="CHEBI:83421"/>
        <dbReference type="EC" id="3.1.3.16"/>
    </reaction>
</comment>
<evidence type="ECO:0000256" key="1">
    <source>
        <dbReference type="ARBA" id="ARBA00001933"/>
    </source>
</evidence>
<dbReference type="FunFam" id="3.40.640.10:FF:000236">
    <property type="entry name" value="Alanine aminotransferase 2"/>
    <property type="match status" value="1"/>
</dbReference>
<dbReference type="GO" id="GO:0030170">
    <property type="term" value="F:pyridoxal phosphate binding"/>
    <property type="evidence" value="ECO:0007669"/>
    <property type="project" value="InterPro"/>
</dbReference>
<keyword evidence="6" id="KW-0663">Pyridoxal phosphate</keyword>
<keyword evidence="5 13" id="KW-0808">Transferase</keyword>
<evidence type="ECO:0000313" key="13">
    <source>
        <dbReference type="EMBL" id="AQK89359.1"/>
    </source>
</evidence>
<dbReference type="InterPro" id="IPR001932">
    <property type="entry name" value="PPM-type_phosphatase-like_dom"/>
</dbReference>
<comment type="cofactor">
    <cofactor evidence="1">
        <name>pyridoxal 5'-phosphate</name>
        <dbReference type="ChEBI" id="CHEBI:597326"/>
    </cofactor>
</comment>
<evidence type="ECO:0000256" key="10">
    <source>
        <dbReference type="ARBA" id="ARBA00048336"/>
    </source>
</evidence>
<comment type="catalytic activity">
    <reaction evidence="10">
        <text>O-phospho-L-threonyl-[protein] + H2O = L-threonyl-[protein] + phosphate</text>
        <dbReference type="Rhea" id="RHEA:47004"/>
        <dbReference type="Rhea" id="RHEA-COMP:11060"/>
        <dbReference type="Rhea" id="RHEA-COMP:11605"/>
        <dbReference type="ChEBI" id="CHEBI:15377"/>
        <dbReference type="ChEBI" id="CHEBI:30013"/>
        <dbReference type="ChEBI" id="CHEBI:43474"/>
        <dbReference type="ChEBI" id="CHEBI:61977"/>
        <dbReference type="EC" id="3.1.3.16"/>
    </reaction>
</comment>
<dbReference type="InterPro" id="IPR036457">
    <property type="entry name" value="PPM-type-like_dom_sf"/>
</dbReference>
<reference evidence="13" key="1">
    <citation type="submission" date="2015-12" db="EMBL/GenBank/DDBJ databases">
        <title>Update maize B73 reference genome by single molecule sequencing technologies.</title>
        <authorList>
            <consortium name="Maize Genome Sequencing Project"/>
            <person name="Ware D."/>
        </authorList>
    </citation>
    <scope>NUCLEOTIDE SEQUENCE</scope>
    <source>
        <tissue evidence="13">Seedling</tissue>
    </source>
</reference>
<dbReference type="SUPFAM" id="SSF53383">
    <property type="entry name" value="PLP-dependent transferases"/>
    <property type="match status" value="2"/>
</dbReference>
<dbReference type="InterPro" id="IPR015424">
    <property type="entry name" value="PyrdxlP-dep_Trfase"/>
</dbReference>
<dbReference type="EMBL" id="CM000784">
    <property type="protein sequence ID" value="AQK89359.1"/>
    <property type="molecule type" value="Genomic_DNA"/>
</dbReference>
<feature type="domain" description="Aminotransferase class I/classII large" evidence="11">
    <location>
        <begin position="110"/>
        <end position="223"/>
    </location>
</feature>
<dbReference type="InterPro" id="IPR015421">
    <property type="entry name" value="PyrdxlP-dep_Trfase_major"/>
</dbReference>
<dbReference type="Gene3D" id="3.60.40.10">
    <property type="entry name" value="PPM-type phosphatase domain"/>
    <property type="match status" value="1"/>
</dbReference>
<name>A0A1D6FBD7_MAIZE</name>
<dbReference type="Pfam" id="PF00481">
    <property type="entry name" value="PP2C"/>
    <property type="match status" value="1"/>
</dbReference>
<evidence type="ECO:0000256" key="3">
    <source>
        <dbReference type="ARBA" id="ARBA00013081"/>
    </source>
</evidence>
<sequence length="426" mass="47424">MECFHEGLSTGIKGLHDEIAARDGFHASADNIFLTDGASPAVHMILQLLIRSEKDGSLCPIPQYPLYSASIALHGGSLVPYFLDEETGWALEVDELKKQLEEARSIEQGIKGLRDEIAAHDGFHASADNIFLTDGASPTVHMILQLLIRSEKDGILCPIPQYPLYSASIALHGGSLVPYFLDEETGWVLEVDELKKQLEEARSKGISVRALVVINPGNPTGQTGPTVPDAMVVQEPFVYIPEETIRDALKVILDARNQPMLIHCKRGKASLLRSSWFSSASCFHDTTTVVFGFPDADARSVFLSASHWLRRRVLEEAAQVVPVFGVRQVELCEEHEFIVLACDGICSILWVIRDCMSSQQLVDFIREHIDTLASEYLLPIKEPLLELERPPIFSAQDWLRKSGVHWSYFVEAAPFCAVIHSNLRER</sequence>
<comment type="subunit">
    <text evidence="2">Homodimer.</text>
</comment>
<dbReference type="STRING" id="4577.A0A1D6FBD7"/>
<comment type="similarity">
    <text evidence="8">Belongs to the class-I pyridoxal-phosphate-dependent aminotransferase family. Alanine aminotransferase subfamily.</text>
</comment>
<gene>
    <name evidence="13" type="ORF">ZEAMMB73_Zm00001d008277</name>
</gene>
<evidence type="ECO:0000256" key="7">
    <source>
        <dbReference type="ARBA" id="ARBA00025709"/>
    </source>
</evidence>
<dbReference type="GO" id="GO:0004722">
    <property type="term" value="F:protein serine/threonine phosphatase activity"/>
    <property type="evidence" value="ECO:0007669"/>
    <property type="project" value="UniProtKB-EC"/>
</dbReference>
<dbReference type="SMR" id="A0A1D6FBD7"/>
<dbReference type="UniPathway" id="UPA00322"/>
<dbReference type="ExpressionAtlas" id="A0A1D6FBD7">
    <property type="expression patterns" value="baseline and differential"/>
</dbReference>
<evidence type="ECO:0000256" key="8">
    <source>
        <dbReference type="ARBA" id="ARBA00025785"/>
    </source>
</evidence>
<dbReference type="InParanoid" id="A0A1D6FBD7"/>
<dbReference type="Pfam" id="PF03162">
    <property type="entry name" value="Y_phosphatase2"/>
    <property type="match status" value="1"/>
</dbReference>
<dbReference type="PANTHER" id="PTHR11751">
    <property type="entry name" value="ALANINE AMINOTRANSFERASE"/>
    <property type="match status" value="1"/>
</dbReference>
<dbReference type="AlphaFoldDB" id="A0A1D6FBD7"/>
<proteinExistence type="inferred from homology"/>
<evidence type="ECO:0000256" key="5">
    <source>
        <dbReference type="ARBA" id="ARBA00022679"/>
    </source>
</evidence>
<dbReference type="GO" id="GO:0008483">
    <property type="term" value="F:transaminase activity"/>
    <property type="evidence" value="ECO:0007669"/>
    <property type="project" value="UniProtKB-KW"/>
</dbReference>